<evidence type="ECO:0000313" key="2">
    <source>
        <dbReference type="EMBL" id="CAK0895300.1"/>
    </source>
</evidence>
<name>A0ABN9X8X3_9DINO</name>
<comment type="caution">
    <text evidence="2">The sequence shown here is derived from an EMBL/GenBank/DDBJ whole genome shotgun (WGS) entry which is preliminary data.</text>
</comment>
<feature type="region of interest" description="Disordered" evidence="1">
    <location>
        <begin position="398"/>
        <end position="443"/>
    </location>
</feature>
<sequence>MAAAARMLRPALPVSRGQALPAPGTEAPYAGLRRLAQRYEYKGTSFSGMVELHPQRLLTREEFKTNLLAAPGVLKVVDKSSKTSQGNRGDRVFEQNLEVHLHREPHVALEFEITRNSHMKHMEGRPCTETAMFKDPPKRHHAAAWRVLLHAVKGRELLPQHARDYYNSCLTRHGTWEDDVLPEGLEGIPLEPGFASPAGSSSSPTQAPGLPTAPGLASSPTQAPSRKPTFPYPFQNAPAMPGGQATASAARVEPCPTESASMSQGGRGVPLEPGFASSAGVEASMNQGGATGPPAKKSKAAPGGAAIAPAAQVSGGARQASCPEGLNYCEAGVTELRAFERDGNIASLVKARDLLLQGIERISDVLPEGRDLDGTEYETLGAEFNRFAEIAEDARAHADRVGGGKEASGRGASARRPRGRKEDKADAEKTPPGFDPEADWTEDAADVRQFDITADLREKLAEKPDGGPAAARDSREVRAALGAEVLPIPDFLKLVQGQPMASNAALDDVRAMKSRGVEHVRHRVIDEPGDPEVQDDIDRMRREAWENHEERRRTCARGLDTRNMFLGRELVYVKLVSAGAVPMTPNELLNAASKRSLCVKDLSRPPPNTQARESRLRMLALREHCQTLFKELPDEAAQKFSPNQLGGDDGPSKALVGLVNHHSGEVVELDGCRTQWCLRKVAPGIASAAQIENPQFWRAQGGYTVGRRPEGRCEHGRCGSELFAKAVDAQAQREAAAVNEGEDINPQVYMPAQARQWSRACVPREAVETHERCRQSPVATTLGELFWDMGRTHTAKAIYAFYRTLRLVALKRDKNSSTKGSSAPGFASASRPAGSAAAFGFTGSDLQAPRIRADYSCPATGREVLVEDYIEAVGLSTAYVSSKTKQEMLGEAVKCATLALLRDMRPPWLDHVFPQALPGAGLLSKFTRPSFLYWDASFLDMLFGAALGSDLNDQAVSVDYQLAGVIACPLYKCTQIVDASTGAACMNVAPMSRLLRDTAGRGHYACKGRAERKQGADETPGLPSVALRALCLYPAVFGPDGEPTPLRAMTPHRVFAHAPPENWGRGVERVQRRVVTQANPAISTATPTWRTYNAEESEAIWIASSAYKATPPSKT</sequence>
<accession>A0ABN9X8X3</accession>
<feature type="region of interest" description="Disordered" evidence="1">
    <location>
        <begin position="814"/>
        <end position="833"/>
    </location>
</feature>
<reference evidence="2" key="1">
    <citation type="submission" date="2023-10" db="EMBL/GenBank/DDBJ databases">
        <authorList>
            <person name="Chen Y."/>
            <person name="Shah S."/>
            <person name="Dougan E. K."/>
            <person name="Thang M."/>
            <person name="Chan C."/>
        </authorList>
    </citation>
    <scope>NUCLEOTIDE SEQUENCE [LARGE SCALE GENOMIC DNA]</scope>
</reference>
<gene>
    <name evidence="2" type="ORF">PCOR1329_LOCUS74081</name>
</gene>
<organism evidence="2 3">
    <name type="scientific">Prorocentrum cordatum</name>
    <dbReference type="NCBI Taxonomy" id="2364126"/>
    <lineage>
        <taxon>Eukaryota</taxon>
        <taxon>Sar</taxon>
        <taxon>Alveolata</taxon>
        <taxon>Dinophyceae</taxon>
        <taxon>Prorocentrales</taxon>
        <taxon>Prorocentraceae</taxon>
        <taxon>Prorocentrum</taxon>
    </lineage>
</organism>
<feature type="compositionally biased region" description="Low complexity" evidence="1">
    <location>
        <begin position="292"/>
        <end position="302"/>
    </location>
</feature>
<dbReference type="EMBL" id="CAUYUJ010020018">
    <property type="protein sequence ID" value="CAK0895300.1"/>
    <property type="molecule type" value="Genomic_DNA"/>
</dbReference>
<feature type="compositionally biased region" description="Low complexity" evidence="1">
    <location>
        <begin position="192"/>
        <end position="209"/>
    </location>
</feature>
<feature type="compositionally biased region" description="Low complexity" evidence="1">
    <location>
        <begin position="820"/>
        <end position="833"/>
    </location>
</feature>
<feature type="compositionally biased region" description="Basic and acidic residues" evidence="1">
    <location>
        <begin position="420"/>
        <end position="429"/>
    </location>
</feature>
<dbReference type="Proteomes" id="UP001189429">
    <property type="component" value="Unassembled WGS sequence"/>
</dbReference>
<feature type="region of interest" description="Disordered" evidence="1">
    <location>
        <begin position="182"/>
        <end position="302"/>
    </location>
</feature>
<keyword evidence="3" id="KW-1185">Reference proteome</keyword>
<proteinExistence type="predicted"/>
<evidence type="ECO:0000256" key="1">
    <source>
        <dbReference type="SAM" id="MobiDB-lite"/>
    </source>
</evidence>
<evidence type="ECO:0000313" key="3">
    <source>
        <dbReference type="Proteomes" id="UP001189429"/>
    </source>
</evidence>
<protein>
    <submittedName>
        <fullName evidence="2">Uncharacterized protein</fullName>
    </submittedName>
</protein>